<dbReference type="AlphaFoldDB" id="A0A7G5H5P1"/>
<dbReference type="KEGG" id="sfol:H3H32_16835"/>
<sequence length="55" mass="6368">MKNLKGKIEGKFTIDPTMDERYGDKPLFPHKIERIKNLLKGTKLDPATLNQRTEV</sequence>
<gene>
    <name evidence="1" type="ORF">H3H32_16835</name>
</gene>
<protein>
    <submittedName>
        <fullName evidence="1">Uncharacterized protein</fullName>
    </submittedName>
</protein>
<dbReference type="Proteomes" id="UP000515369">
    <property type="component" value="Chromosome"/>
</dbReference>
<proteinExistence type="predicted"/>
<dbReference type="EMBL" id="CP059732">
    <property type="protein sequence ID" value="QMW06433.1"/>
    <property type="molecule type" value="Genomic_DNA"/>
</dbReference>
<keyword evidence="2" id="KW-1185">Reference proteome</keyword>
<evidence type="ECO:0000313" key="1">
    <source>
        <dbReference type="EMBL" id="QMW06433.1"/>
    </source>
</evidence>
<name>A0A7G5H5P1_9BACT</name>
<evidence type="ECO:0000313" key="2">
    <source>
        <dbReference type="Proteomes" id="UP000515369"/>
    </source>
</evidence>
<accession>A0A7G5H5P1</accession>
<organism evidence="1 2">
    <name type="scientific">Spirosoma foliorum</name>
    <dbReference type="NCBI Taxonomy" id="2710596"/>
    <lineage>
        <taxon>Bacteria</taxon>
        <taxon>Pseudomonadati</taxon>
        <taxon>Bacteroidota</taxon>
        <taxon>Cytophagia</taxon>
        <taxon>Cytophagales</taxon>
        <taxon>Cytophagaceae</taxon>
        <taxon>Spirosoma</taxon>
    </lineage>
</organism>
<dbReference type="RefSeq" id="WP_182463802.1">
    <property type="nucleotide sequence ID" value="NZ_CP059732.1"/>
</dbReference>
<reference evidence="1 2" key="1">
    <citation type="submission" date="2020-07" db="EMBL/GenBank/DDBJ databases">
        <title>Spirosoma foliorum sp. nov., isolated from the leaves on the Nejang mountain Korea, Republic of.</title>
        <authorList>
            <person name="Ho H."/>
            <person name="Lee Y.-J."/>
            <person name="Nurcahyanto D.-A."/>
            <person name="Kim S.-G."/>
        </authorList>
    </citation>
    <scope>NUCLEOTIDE SEQUENCE [LARGE SCALE GENOMIC DNA]</scope>
    <source>
        <strain evidence="1 2">PL0136</strain>
    </source>
</reference>